<dbReference type="EMBL" id="CAJVPY010039011">
    <property type="protein sequence ID" value="CAG8804468.1"/>
    <property type="molecule type" value="Genomic_DNA"/>
</dbReference>
<dbReference type="AlphaFoldDB" id="A0A9N9JZI3"/>
<proteinExistence type="predicted"/>
<sequence>LKQKSNEEKMIIDAGNNPFYVSKHGKGLKNATNQNKEGELTEYEYSQKCEKEVKNTSKTMTQKSRNTSENSSLKLPSSSDIGPENDKEIKFDFTSVEIELLREQSNEWEVGTVNVSQRFKKYQIEIIEKAKTYGIKWSSFHEVLE</sequence>
<comment type="caution">
    <text evidence="2">The sequence shown here is derived from an EMBL/GenBank/DDBJ whole genome shotgun (WGS) entry which is preliminary data.</text>
</comment>
<dbReference type="OrthoDB" id="2448681at2759"/>
<keyword evidence="3" id="KW-1185">Reference proteome</keyword>
<accession>A0A9N9JZI3</accession>
<feature type="compositionally biased region" description="Basic and acidic residues" evidence="1">
    <location>
        <begin position="1"/>
        <end position="11"/>
    </location>
</feature>
<name>A0A9N9JZI3_9GLOM</name>
<feature type="non-terminal residue" evidence="2">
    <location>
        <position position="1"/>
    </location>
</feature>
<dbReference type="Proteomes" id="UP000789405">
    <property type="component" value="Unassembled WGS sequence"/>
</dbReference>
<feature type="non-terminal residue" evidence="2">
    <location>
        <position position="145"/>
    </location>
</feature>
<evidence type="ECO:0000313" key="3">
    <source>
        <dbReference type="Proteomes" id="UP000789405"/>
    </source>
</evidence>
<feature type="region of interest" description="Disordered" evidence="1">
    <location>
        <begin position="1"/>
        <end position="39"/>
    </location>
</feature>
<reference evidence="2" key="1">
    <citation type="submission" date="2021-06" db="EMBL/GenBank/DDBJ databases">
        <authorList>
            <person name="Kallberg Y."/>
            <person name="Tangrot J."/>
            <person name="Rosling A."/>
        </authorList>
    </citation>
    <scope>NUCLEOTIDE SEQUENCE</scope>
    <source>
        <strain evidence="2">MA453B</strain>
    </source>
</reference>
<evidence type="ECO:0000256" key="1">
    <source>
        <dbReference type="SAM" id="MobiDB-lite"/>
    </source>
</evidence>
<gene>
    <name evidence="2" type="ORF">DERYTH_LOCUS24109</name>
</gene>
<feature type="compositionally biased region" description="Low complexity" evidence="1">
    <location>
        <begin position="68"/>
        <end position="79"/>
    </location>
</feature>
<feature type="compositionally biased region" description="Polar residues" evidence="1">
    <location>
        <begin position="56"/>
        <end position="67"/>
    </location>
</feature>
<feature type="region of interest" description="Disordered" evidence="1">
    <location>
        <begin position="53"/>
        <end position="86"/>
    </location>
</feature>
<organism evidence="2 3">
    <name type="scientific">Dentiscutata erythropus</name>
    <dbReference type="NCBI Taxonomy" id="1348616"/>
    <lineage>
        <taxon>Eukaryota</taxon>
        <taxon>Fungi</taxon>
        <taxon>Fungi incertae sedis</taxon>
        <taxon>Mucoromycota</taxon>
        <taxon>Glomeromycotina</taxon>
        <taxon>Glomeromycetes</taxon>
        <taxon>Diversisporales</taxon>
        <taxon>Gigasporaceae</taxon>
        <taxon>Dentiscutata</taxon>
    </lineage>
</organism>
<protein>
    <submittedName>
        <fullName evidence="2">2071_t:CDS:1</fullName>
    </submittedName>
</protein>
<evidence type="ECO:0000313" key="2">
    <source>
        <dbReference type="EMBL" id="CAG8804468.1"/>
    </source>
</evidence>